<dbReference type="Gene3D" id="1.10.150.690">
    <property type="entry name" value="DUF2063"/>
    <property type="match status" value="1"/>
</dbReference>
<dbReference type="AlphaFoldDB" id="A0A8S0Y6S8"/>
<comment type="caution">
    <text evidence="3">The sequence shown here is derived from an EMBL/GenBank/DDBJ whole genome shotgun (WGS) entry which is preliminary data.</text>
</comment>
<dbReference type="Gene3D" id="3.90.930.50">
    <property type="match status" value="1"/>
</dbReference>
<dbReference type="InterPro" id="IPR044922">
    <property type="entry name" value="DUF2063_N_sf"/>
</dbReference>
<accession>A0A8S0Y6S8</accession>
<dbReference type="InterPro" id="IPR018640">
    <property type="entry name" value="DUF2063"/>
</dbReference>
<keyword evidence="4" id="KW-1185">Reference proteome</keyword>
<evidence type="ECO:0000259" key="2">
    <source>
        <dbReference type="Pfam" id="PF22106"/>
    </source>
</evidence>
<dbReference type="Pfam" id="PF22106">
    <property type="entry name" value="NGO1945_C"/>
    <property type="match status" value="1"/>
</dbReference>
<dbReference type="Proteomes" id="UP000494216">
    <property type="component" value="Unassembled WGS sequence"/>
</dbReference>
<feature type="domain" description="Putative DNA-binding" evidence="1">
    <location>
        <begin position="23"/>
        <end position="107"/>
    </location>
</feature>
<proteinExistence type="predicted"/>
<evidence type="ECO:0000259" key="1">
    <source>
        <dbReference type="Pfam" id="PF09836"/>
    </source>
</evidence>
<organism evidence="3 4">
    <name type="scientific">Candidatus Methylobacter favarea</name>
    <dbReference type="NCBI Taxonomy" id="2707345"/>
    <lineage>
        <taxon>Bacteria</taxon>
        <taxon>Pseudomonadati</taxon>
        <taxon>Pseudomonadota</taxon>
        <taxon>Gammaproteobacteria</taxon>
        <taxon>Methylococcales</taxon>
        <taxon>Methylococcaceae</taxon>
        <taxon>Methylobacter</taxon>
    </lineage>
</organism>
<evidence type="ECO:0000313" key="4">
    <source>
        <dbReference type="Proteomes" id="UP000494216"/>
    </source>
</evidence>
<evidence type="ECO:0008006" key="5">
    <source>
        <dbReference type="Google" id="ProtNLM"/>
    </source>
</evidence>
<reference evidence="3 4" key="1">
    <citation type="submission" date="2020-02" db="EMBL/GenBank/DDBJ databases">
        <authorList>
            <person name="Hogendoorn C."/>
        </authorList>
    </citation>
    <scope>NUCLEOTIDE SEQUENCE [LARGE SCALE GENOMIC DNA]</scope>
    <source>
        <strain evidence="3">METHB21</strain>
    </source>
</reference>
<feature type="domain" description="NGO1945-like C-terminal" evidence="2">
    <location>
        <begin position="160"/>
        <end position="255"/>
    </location>
</feature>
<protein>
    <recommendedName>
        <fullName evidence="5">DUF2063 domain-containing protein</fullName>
    </recommendedName>
</protein>
<name>A0A8S0Y6S8_9GAMM</name>
<gene>
    <name evidence="3" type="ORF">METHB2_580021</name>
</gene>
<evidence type="ECO:0000313" key="3">
    <source>
        <dbReference type="EMBL" id="CAA9892079.1"/>
    </source>
</evidence>
<dbReference type="EMBL" id="CADCXN010000089">
    <property type="protein sequence ID" value="CAA9892079.1"/>
    <property type="molecule type" value="Genomic_DNA"/>
</dbReference>
<sequence length="265" mass="30709">MSGADTLKNYRPEFMSVDFKAKQLEFTSYIRDPENNPAPADVQKHRMAMYRQLLFNNIESFLSGNFPVLRKILSEQKWLELVQDFFARHRCGTPYFTEIPEEFLAYLQNERDSPDDLPFMLELAHYEWVEMALSIAKDEVAAASSDQSRGDLLKKTICLSPLARPLVYQYPVQRISPALLPTEPPEQPTFFIVYRNQDDNVKFLEITPITYRLLQILQDNESLQAEQCLKQVAKELNHHDPEMIIACGQAILRELAEKSIITLHV</sequence>
<dbReference type="RefSeq" id="WP_246247038.1">
    <property type="nucleotide sequence ID" value="NZ_CADCXN010000089.1"/>
</dbReference>
<dbReference type="InterPro" id="IPR054098">
    <property type="entry name" value="NGO1945-like_C"/>
</dbReference>
<dbReference type="Pfam" id="PF09836">
    <property type="entry name" value="DUF2063"/>
    <property type="match status" value="1"/>
</dbReference>